<dbReference type="PANTHER" id="PTHR14513:SF0">
    <property type="entry name" value="PROTECTION OF TELOMERES PROTEIN 1"/>
    <property type="match status" value="1"/>
</dbReference>
<evidence type="ECO:0000256" key="7">
    <source>
        <dbReference type="ARBA" id="ARBA00023125"/>
    </source>
</evidence>
<protein>
    <recommendedName>
        <fullName evidence="4">Protection of telomeres protein 1</fullName>
    </recommendedName>
</protein>
<feature type="region of interest" description="Disordered" evidence="9">
    <location>
        <begin position="369"/>
        <end position="428"/>
    </location>
</feature>
<feature type="compositionally biased region" description="Basic and acidic residues" evidence="9">
    <location>
        <begin position="416"/>
        <end position="428"/>
    </location>
</feature>
<feature type="region of interest" description="Disordered" evidence="9">
    <location>
        <begin position="171"/>
        <end position="198"/>
    </location>
</feature>
<feature type="compositionally biased region" description="Basic residues" evidence="9">
    <location>
        <begin position="380"/>
        <end position="390"/>
    </location>
</feature>
<dbReference type="InterPro" id="IPR012340">
    <property type="entry name" value="NA-bd_OB-fold"/>
</dbReference>
<evidence type="ECO:0000259" key="10">
    <source>
        <dbReference type="SMART" id="SM00976"/>
    </source>
</evidence>
<evidence type="ECO:0000313" key="11">
    <source>
        <dbReference type="EMBL" id="KAK4505694.1"/>
    </source>
</evidence>
<evidence type="ECO:0000256" key="5">
    <source>
        <dbReference type="ARBA" id="ARBA00022454"/>
    </source>
</evidence>
<evidence type="ECO:0000256" key="4">
    <source>
        <dbReference type="ARBA" id="ARBA00015253"/>
    </source>
</evidence>
<comment type="subcellular location">
    <subcellularLocation>
        <location evidence="2">Chromosome</location>
        <location evidence="2">Telomere</location>
    </subcellularLocation>
    <subcellularLocation>
        <location evidence="1">Nucleus</location>
    </subcellularLocation>
</comment>
<organism evidence="11 12">
    <name type="scientific">Zasmidium cellare</name>
    <name type="common">Wine cellar mold</name>
    <name type="synonym">Racodium cellare</name>
    <dbReference type="NCBI Taxonomy" id="395010"/>
    <lineage>
        <taxon>Eukaryota</taxon>
        <taxon>Fungi</taxon>
        <taxon>Dikarya</taxon>
        <taxon>Ascomycota</taxon>
        <taxon>Pezizomycotina</taxon>
        <taxon>Dothideomycetes</taxon>
        <taxon>Dothideomycetidae</taxon>
        <taxon>Mycosphaerellales</taxon>
        <taxon>Mycosphaerellaceae</taxon>
        <taxon>Zasmidium</taxon>
    </lineage>
</organism>
<dbReference type="EMBL" id="JAXOVC010000002">
    <property type="protein sequence ID" value="KAK4505694.1"/>
    <property type="molecule type" value="Genomic_DNA"/>
</dbReference>
<dbReference type="InterPro" id="IPR011564">
    <property type="entry name" value="Telomer_end-bd_POT1/Cdc13"/>
</dbReference>
<comment type="similarity">
    <text evidence="3">Belongs to the telombin family.</text>
</comment>
<evidence type="ECO:0000256" key="9">
    <source>
        <dbReference type="SAM" id="MobiDB-lite"/>
    </source>
</evidence>
<evidence type="ECO:0000256" key="8">
    <source>
        <dbReference type="ARBA" id="ARBA00023242"/>
    </source>
</evidence>
<dbReference type="Pfam" id="PF02765">
    <property type="entry name" value="POT1"/>
    <property type="match status" value="1"/>
</dbReference>
<dbReference type="SMART" id="SM00976">
    <property type="entry name" value="Telo_bind"/>
    <property type="match status" value="1"/>
</dbReference>
<keyword evidence="6" id="KW-0779">Telomere</keyword>
<keyword evidence="5" id="KW-0158">Chromosome</keyword>
<dbReference type="InterPro" id="IPR028389">
    <property type="entry name" value="POT1"/>
</dbReference>
<evidence type="ECO:0000256" key="2">
    <source>
        <dbReference type="ARBA" id="ARBA00004574"/>
    </source>
</evidence>
<proteinExistence type="inferred from homology"/>
<keyword evidence="7" id="KW-0238">DNA-binding</keyword>
<feature type="domain" description="Telomeric single stranded DNA binding POT1/Cdc13" evidence="10">
    <location>
        <begin position="11"/>
        <end position="152"/>
    </location>
</feature>
<keyword evidence="8" id="KW-0539">Nucleus</keyword>
<dbReference type="Gene3D" id="2.40.50.140">
    <property type="entry name" value="Nucleic acid-binding proteins"/>
    <property type="match status" value="2"/>
</dbReference>
<reference evidence="11 12" key="1">
    <citation type="journal article" date="2023" name="G3 (Bethesda)">
        <title>A chromosome-level genome assembly of Zasmidium syzygii isolated from banana leaves.</title>
        <authorList>
            <person name="van Westerhoven A.C."/>
            <person name="Mehrabi R."/>
            <person name="Talebi R."/>
            <person name="Steentjes M.B.F."/>
            <person name="Corcolon B."/>
            <person name="Chong P.A."/>
            <person name="Kema G.H.J."/>
            <person name="Seidl M.F."/>
        </authorList>
    </citation>
    <scope>NUCLEOTIDE SEQUENCE [LARGE SCALE GENOMIC DNA]</scope>
    <source>
        <strain evidence="11 12">P124</strain>
    </source>
</reference>
<feature type="compositionally biased region" description="Basic and acidic residues" evidence="9">
    <location>
        <begin position="171"/>
        <end position="185"/>
    </location>
</feature>
<evidence type="ECO:0000256" key="1">
    <source>
        <dbReference type="ARBA" id="ARBA00004123"/>
    </source>
</evidence>
<dbReference type="PANTHER" id="PTHR14513">
    <property type="entry name" value="PROTECTION OF TELOMERES 1"/>
    <property type="match status" value="1"/>
</dbReference>
<evidence type="ECO:0000256" key="6">
    <source>
        <dbReference type="ARBA" id="ARBA00022895"/>
    </source>
</evidence>
<evidence type="ECO:0000313" key="12">
    <source>
        <dbReference type="Proteomes" id="UP001305779"/>
    </source>
</evidence>
<name>A0ABR0EWB5_ZASCE</name>
<comment type="caution">
    <text evidence="11">The sequence shown here is derived from an EMBL/GenBank/DDBJ whole genome shotgun (WGS) entry which is preliminary data.</text>
</comment>
<accession>A0ABR0EWB5</accession>
<dbReference type="SUPFAM" id="SSF50249">
    <property type="entry name" value="Nucleic acid-binding proteins"/>
    <property type="match status" value="2"/>
</dbReference>
<evidence type="ECO:0000256" key="3">
    <source>
        <dbReference type="ARBA" id="ARBA00008442"/>
    </source>
</evidence>
<dbReference type="Proteomes" id="UP001305779">
    <property type="component" value="Unassembled WGS sequence"/>
</dbReference>
<dbReference type="InterPro" id="IPR032042">
    <property type="entry name" value="POT1PC"/>
</dbReference>
<dbReference type="Pfam" id="PF16686">
    <property type="entry name" value="POT1PC"/>
    <property type="match status" value="1"/>
</dbReference>
<keyword evidence="12" id="KW-1185">Reference proteome</keyword>
<gene>
    <name evidence="11" type="ORF">PRZ48_003659</name>
</gene>
<sequence>MASGIPLPNGFIDLAKAYTSPDQTFVFIIGVVVDMMEPTLLGNGQWIMTFKLLDRQLFNWVSGSEGLTVRYFRQDAAQLPKVQSIGDVVLFRNIKMTTYAGQRVAMANFQTECIVFPSARIPEPAFAIAVQGRDKISTLGIPGVKDTFNLAEQSYVMSLKRDMAGQVAERLGKSKDLTTRRREENYEQEPPAKRLKSNGSFNPKFKLIADLMPRTYADLYGEVVKRFGTAYGCDLYITDYTFNNLLRQYDPPEKEAPDDRDGDIYGYTAGTSRKNWPGPYGQLTMKINVKSPHAQAANRELNEGDFVLLQNVKTRVTDAGPWLEGDMWPDDKSPDKIKFKKLESYHDAPEIRAVIERKTAYWKAREAQAAQKVGEDNNKTKKKGKKKNKKQKQETAGAQASSAEDETSKTTRKLGTKPDKNPHIRCSHDSVPLSKVRNILDPGDARHTNAPPNGEPYIMPFVNVKYRAKVRIVDYEPKSLEDFAVPALPEEEDESQDSMAWQYTGTPKFEWYFSLLLEDATNSADHNRIWVHVHHKDAQFLFGNDMDNPMDLRAEPRLLAKLREKMFVLWGNLEENGGEGLSNLPFECCIQEYGVEMDEDDTAKKETLGWQRMYSMFGVTIL</sequence>